<organism evidence="1 2">
    <name type="scientific">Pelomonas aquatica</name>
    <dbReference type="NCBI Taxonomy" id="431058"/>
    <lineage>
        <taxon>Bacteria</taxon>
        <taxon>Pseudomonadati</taxon>
        <taxon>Pseudomonadota</taxon>
        <taxon>Betaproteobacteria</taxon>
        <taxon>Burkholderiales</taxon>
        <taxon>Sphaerotilaceae</taxon>
        <taxon>Roseateles</taxon>
    </lineage>
</organism>
<gene>
    <name evidence="1" type="ORF">EXJ73_15780</name>
</gene>
<dbReference type="Proteomes" id="UP001152766">
    <property type="component" value="Unassembled WGS sequence"/>
</dbReference>
<sequence>MNAPDPEALGFSFSIVPTPGMTWPQVVALERQIEDYARERELLPRGCQLRWVLSSPQRSLSAADQVELLDWIVDRPGIAAVNLSQLLPDLAAPVPLSEGYLRLTPLEPSVIGLTLLHRLGRIKPELYLEILGGFVRPIGLH</sequence>
<name>A0A9X4R946_9BURK</name>
<evidence type="ECO:0000313" key="2">
    <source>
        <dbReference type="Proteomes" id="UP001152766"/>
    </source>
</evidence>
<dbReference type="AlphaFoldDB" id="A0A9X4R946"/>
<dbReference type="RefSeq" id="WP_268153409.1">
    <property type="nucleotide sequence ID" value="NZ_JAPPUW010000022.1"/>
</dbReference>
<keyword evidence="2" id="KW-1185">Reference proteome</keyword>
<comment type="caution">
    <text evidence="1">The sequence shown here is derived from an EMBL/GenBank/DDBJ whole genome shotgun (WGS) entry which is preliminary data.</text>
</comment>
<reference evidence="1" key="1">
    <citation type="submission" date="2019-02" db="EMBL/GenBank/DDBJ databases">
        <title>Draft genome of the type strain Pelomonas aquatica CCUG 52575T.</title>
        <authorList>
            <person name="Gomila M."/>
            <person name="Lalucat J."/>
        </authorList>
    </citation>
    <scope>NUCLEOTIDE SEQUENCE</scope>
    <source>
        <strain evidence="1">CCUG 52575</strain>
    </source>
</reference>
<protein>
    <submittedName>
        <fullName evidence="1">Uncharacterized protein</fullName>
    </submittedName>
</protein>
<dbReference type="EMBL" id="SGUG01000024">
    <property type="protein sequence ID" value="MDG0863923.1"/>
    <property type="molecule type" value="Genomic_DNA"/>
</dbReference>
<accession>A0A9X4R946</accession>
<proteinExistence type="predicted"/>
<evidence type="ECO:0000313" key="1">
    <source>
        <dbReference type="EMBL" id="MDG0863923.1"/>
    </source>
</evidence>